<protein>
    <submittedName>
        <fullName evidence="1">Uncharacterized protein</fullName>
    </submittedName>
</protein>
<evidence type="ECO:0000313" key="1">
    <source>
        <dbReference type="EMBL" id="CAG6641621.1"/>
    </source>
</evidence>
<dbReference type="AlphaFoldDB" id="A0A8D8R287"/>
<reference evidence="1" key="1">
    <citation type="submission" date="2021-05" db="EMBL/GenBank/DDBJ databases">
        <authorList>
            <person name="Alioto T."/>
            <person name="Alioto T."/>
            <person name="Gomez Garrido J."/>
        </authorList>
    </citation>
    <scope>NUCLEOTIDE SEQUENCE</scope>
</reference>
<dbReference type="EMBL" id="HBUF01118433">
    <property type="protein sequence ID" value="CAG6641621.1"/>
    <property type="molecule type" value="Transcribed_RNA"/>
</dbReference>
<organism evidence="1">
    <name type="scientific">Cacopsylla melanoneura</name>
    <dbReference type="NCBI Taxonomy" id="428564"/>
    <lineage>
        <taxon>Eukaryota</taxon>
        <taxon>Metazoa</taxon>
        <taxon>Ecdysozoa</taxon>
        <taxon>Arthropoda</taxon>
        <taxon>Hexapoda</taxon>
        <taxon>Insecta</taxon>
        <taxon>Pterygota</taxon>
        <taxon>Neoptera</taxon>
        <taxon>Paraneoptera</taxon>
        <taxon>Hemiptera</taxon>
        <taxon>Sternorrhyncha</taxon>
        <taxon>Psylloidea</taxon>
        <taxon>Psyllidae</taxon>
        <taxon>Psyllinae</taxon>
        <taxon>Cacopsylla</taxon>
    </lineage>
</organism>
<name>A0A8D8R287_9HEMI</name>
<proteinExistence type="predicted"/>
<accession>A0A8D8R287</accession>
<sequence>MFRKKSVIFKFVSQGKVLSGSLSEGIMCMTKNKLSFPLSLDDTYTLGNIHQSLVLSVVYLENFNLLYLVLVSFCSVRLLVSRVSMYIVSSKYLSDILFLVNLDLKNFS</sequence>